<evidence type="ECO:0000256" key="5">
    <source>
        <dbReference type="ARBA" id="ARBA00023242"/>
    </source>
</evidence>
<organism evidence="7 8">
    <name type="scientific">Rhodotorula paludigena</name>
    <dbReference type="NCBI Taxonomy" id="86838"/>
    <lineage>
        <taxon>Eukaryota</taxon>
        <taxon>Fungi</taxon>
        <taxon>Dikarya</taxon>
        <taxon>Basidiomycota</taxon>
        <taxon>Pucciniomycotina</taxon>
        <taxon>Microbotryomycetes</taxon>
        <taxon>Sporidiobolales</taxon>
        <taxon>Sporidiobolaceae</taxon>
        <taxon>Rhodotorula</taxon>
    </lineage>
</organism>
<evidence type="ECO:0000256" key="4">
    <source>
        <dbReference type="ARBA" id="ARBA00023163"/>
    </source>
</evidence>
<gene>
    <name evidence="7" type="ORF">Rhopal_006401-T1</name>
</gene>
<dbReference type="CDD" id="cd12148">
    <property type="entry name" value="fungal_TF_MHR"/>
    <property type="match status" value="1"/>
</dbReference>
<dbReference type="InterPro" id="IPR051089">
    <property type="entry name" value="prtT"/>
</dbReference>
<dbReference type="EMBL" id="BQKY01000013">
    <property type="protein sequence ID" value="GJN93348.1"/>
    <property type="molecule type" value="Genomic_DNA"/>
</dbReference>
<dbReference type="SMART" id="SM00066">
    <property type="entry name" value="GAL4"/>
    <property type="match status" value="1"/>
</dbReference>
<dbReference type="GO" id="GO:0000976">
    <property type="term" value="F:transcription cis-regulatory region binding"/>
    <property type="evidence" value="ECO:0007669"/>
    <property type="project" value="TreeGrafter"/>
</dbReference>
<dbReference type="GO" id="GO:0005634">
    <property type="term" value="C:nucleus"/>
    <property type="evidence" value="ECO:0007669"/>
    <property type="project" value="UniProtKB-SubCell"/>
</dbReference>
<dbReference type="AlphaFoldDB" id="A0AAV5GSZ1"/>
<accession>A0AAV5GSZ1</accession>
<evidence type="ECO:0000259" key="6">
    <source>
        <dbReference type="PROSITE" id="PS50048"/>
    </source>
</evidence>
<comment type="subcellular location">
    <subcellularLocation>
        <location evidence="1">Nucleus</location>
    </subcellularLocation>
</comment>
<keyword evidence="5" id="KW-0539">Nucleus</keyword>
<keyword evidence="2" id="KW-0805">Transcription regulation</keyword>
<dbReference type="PANTHER" id="PTHR31845:SF17">
    <property type="entry name" value="ZN(II)2CYS6 TRANSCRIPTION FACTOR (EUROFUNG)"/>
    <property type="match status" value="1"/>
</dbReference>
<sequence length="717" mass="78428">MDDVHAVPVAPTDAPAARNRLLSALRGVNELWEAEEALVAHRAVKRSAAKQAAPLDKVLIRACSACRKAKAKCIAAEVAEGEAASPSWCTRCVETGQACVYPEPRTRGPKKRLSKCVAACEFDIIDHAARILHDIKRNLEAVLAGHSLQDNADEESDEELVVVKDNEAAEGSSEGDTSIFRNPLAFLADTAVRSPVGGSPKQSTPSHSYYDAGAPSFTRFCVFTAPGLSGTLPHVDAVPSTNMNSYFTHLYPFFWTLLPDLHTPDWLRLNSPFLTSVIAYIVSTYDPTAAHLAEQLKTHALSLAVQSFGQGLKSIEVVQAFFALSHWTSFECNAADNRAWTWLFEAVRMATELRLDVLVKGAELDSYRWALPPDQTQLELLAENRKRTWNTLFCGRLAMSVQSGRFDCIGPPPIPSVDHSDYHYAANLQVNMIFARALALAGGLREENDGEGLRASFRAAWKPEIDAWRLRWSEVNPFIDVHAENIVIMLNLVSLRFRGGSPDSVLAACKAAALRTVQRVIVWEDRVTQLQYSSNYVISHIAYGAIFLLELNKRFKQPHSPELQGYCLRIVTVLEQIARNRPNAMSLATVYARRLARLCASLEHDEAPMPEQTATAASDATPDPAAPTFWSTGAPPHEVQGPSFASLWQAGIDLLNPSAPPPAPCPPPAAHDDSSVLPMGFSWGFGAGAVDFLDLSMADPGMGWLWSGVPDSVVQQM</sequence>
<dbReference type="GO" id="GO:0008270">
    <property type="term" value="F:zinc ion binding"/>
    <property type="evidence" value="ECO:0007669"/>
    <property type="project" value="InterPro"/>
</dbReference>
<dbReference type="InterPro" id="IPR036864">
    <property type="entry name" value="Zn2-C6_fun-type_DNA-bd_sf"/>
</dbReference>
<dbReference type="CDD" id="cd00067">
    <property type="entry name" value="GAL4"/>
    <property type="match status" value="1"/>
</dbReference>
<dbReference type="SUPFAM" id="SSF57701">
    <property type="entry name" value="Zn2/Cys6 DNA-binding domain"/>
    <property type="match status" value="1"/>
</dbReference>
<evidence type="ECO:0000313" key="7">
    <source>
        <dbReference type="EMBL" id="GJN93348.1"/>
    </source>
</evidence>
<protein>
    <recommendedName>
        <fullName evidence="6">Zn(2)-C6 fungal-type domain-containing protein</fullName>
    </recommendedName>
</protein>
<evidence type="ECO:0000313" key="8">
    <source>
        <dbReference type="Proteomes" id="UP001342314"/>
    </source>
</evidence>
<feature type="domain" description="Zn(2)-C6 fungal-type" evidence="6">
    <location>
        <begin position="62"/>
        <end position="101"/>
    </location>
</feature>
<evidence type="ECO:0000256" key="1">
    <source>
        <dbReference type="ARBA" id="ARBA00004123"/>
    </source>
</evidence>
<name>A0AAV5GSZ1_9BASI</name>
<dbReference type="GO" id="GO:0000981">
    <property type="term" value="F:DNA-binding transcription factor activity, RNA polymerase II-specific"/>
    <property type="evidence" value="ECO:0007669"/>
    <property type="project" value="InterPro"/>
</dbReference>
<proteinExistence type="predicted"/>
<reference evidence="7 8" key="1">
    <citation type="submission" date="2021-12" db="EMBL/GenBank/DDBJ databases">
        <title>High titer production of polyol ester of fatty acids by Rhodotorula paludigena BS15 towards product separation-free biomass refinery.</title>
        <authorList>
            <person name="Mano J."/>
            <person name="Ono H."/>
            <person name="Tanaka T."/>
            <person name="Naito K."/>
            <person name="Sushida H."/>
            <person name="Ike M."/>
            <person name="Tokuyasu K."/>
            <person name="Kitaoka M."/>
        </authorList>
    </citation>
    <scope>NUCLEOTIDE SEQUENCE [LARGE SCALE GENOMIC DNA]</scope>
    <source>
        <strain evidence="7 8">BS15</strain>
    </source>
</reference>
<comment type="caution">
    <text evidence="7">The sequence shown here is derived from an EMBL/GenBank/DDBJ whole genome shotgun (WGS) entry which is preliminary data.</text>
</comment>
<keyword evidence="3" id="KW-0238">DNA-binding</keyword>
<dbReference type="PANTHER" id="PTHR31845">
    <property type="entry name" value="FINGER DOMAIN PROTEIN, PUTATIVE-RELATED"/>
    <property type="match status" value="1"/>
</dbReference>
<dbReference type="Gene3D" id="4.10.240.10">
    <property type="entry name" value="Zn(2)-C6 fungal-type DNA-binding domain"/>
    <property type="match status" value="1"/>
</dbReference>
<keyword evidence="4" id="KW-0804">Transcription</keyword>
<dbReference type="PROSITE" id="PS50048">
    <property type="entry name" value="ZN2_CY6_FUNGAL_2"/>
    <property type="match status" value="1"/>
</dbReference>
<dbReference type="Proteomes" id="UP001342314">
    <property type="component" value="Unassembled WGS sequence"/>
</dbReference>
<keyword evidence="8" id="KW-1185">Reference proteome</keyword>
<dbReference type="Pfam" id="PF00172">
    <property type="entry name" value="Zn_clus"/>
    <property type="match status" value="1"/>
</dbReference>
<dbReference type="InterPro" id="IPR001138">
    <property type="entry name" value="Zn2Cys6_DnaBD"/>
</dbReference>
<evidence type="ECO:0000256" key="2">
    <source>
        <dbReference type="ARBA" id="ARBA00023015"/>
    </source>
</evidence>
<evidence type="ECO:0000256" key="3">
    <source>
        <dbReference type="ARBA" id="ARBA00023125"/>
    </source>
</evidence>